<keyword evidence="3" id="KW-1185">Reference proteome</keyword>
<dbReference type="EMBL" id="JARJCN010000026">
    <property type="protein sequence ID" value="KAJ7088370.1"/>
    <property type="molecule type" value="Genomic_DNA"/>
</dbReference>
<feature type="transmembrane region" description="Helical" evidence="1">
    <location>
        <begin position="6"/>
        <end position="26"/>
    </location>
</feature>
<feature type="transmembrane region" description="Helical" evidence="1">
    <location>
        <begin position="78"/>
        <end position="97"/>
    </location>
</feature>
<reference evidence="2" key="1">
    <citation type="submission" date="2023-03" db="EMBL/GenBank/DDBJ databases">
        <title>Massive genome expansion in bonnet fungi (Mycena s.s.) driven by repeated elements and novel gene families across ecological guilds.</title>
        <authorList>
            <consortium name="Lawrence Berkeley National Laboratory"/>
            <person name="Harder C.B."/>
            <person name="Miyauchi S."/>
            <person name="Viragh M."/>
            <person name="Kuo A."/>
            <person name="Thoen E."/>
            <person name="Andreopoulos B."/>
            <person name="Lu D."/>
            <person name="Skrede I."/>
            <person name="Drula E."/>
            <person name="Henrissat B."/>
            <person name="Morin E."/>
            <person name="Kohler A."/>
            <person name="Barry K."/>
            <person name="LaButti K."/>
            <person name="Morin E."/>
            <person name="Salamov A."/>
            <person name="Lipzen A."/>
            <person name="Mereny Z."/>
            <person name="Hegedus B."/>
            <person name="Baldrian P."/>
            <person name="Stursova M."/>
            <person name="Weitz H."/>
            <person name="Taylor A."/>
            <person name="Grigoriev I.V."/>
            <person name="Nagy L.G."/>
            <person name="Martin F."/>
            <person name="Kauserud H."/>
        </authorList>
    </citation>
    <scope>NUCLEOTIDE SEQUENCE</scope>
    <source>
        <strain evidence="2">CBHHK173m</strain>
    </source>
</reference>
<dbReference type="InterPro" id="IPR010721">
    <property type="entry name" value="UstE-like"/>
</dbReference>
<dbReference type="AlphaFoldDB" id="A0AAD6U7U6"/>
<evidence type="ECO:0000313" key="2">
    <source>
        <dbReference type="EMBL" id="KAJ7088370.1"/>
    </source>
</evidence>
<dbReference type="GO" id="GO:0016020">
    <property type="term" value="C:membrane"/>
    <property type="evidence" value="ECO:0007669"/>
    <property type="project" value="TreeGrafter"/>
</dbReference>
<keyword evidence="1" id="KW-0472">Membrane</keyword>
<accession>A0AAD6U7U6</accession>
<sequence>MAELSRLIPATASAFAWQTLLAIIFVPLQNEKYYDLGGAAGFVSTSVLALYYDSLKRKLIDGVPGPLPALSSFAPRQLLLTAAVALWAARIGTFLALRTHRTNGDKRFDNVRNNPKVFTIFWMIQGVWVWLCGLPIYAVNSLPPQNQPVLGPGDYAALALFAVSFLTEAVADAQKAAWRSAKDAKRHNEKFITGGLWSLSRHPNYVGEVGVWTALWALASGGLLTPSFPIEIAFTALSPLFSWLLVRMLSGVPFLEQVGDKHFEGDKKWEAYKETTPIFWPWGGKEDTRGGALSLF</sequence>
<evidence type="ECO:0000313" key="3">
    <source>
        <dbReference type="Proteomes" id="UP001222325"/>
    </source>
</evidence>
<dbReference type="PANTHER" id="PTHR32251">
    <property type="entry name" value="3-OXO-5-ALPHA-STEROID 4-DEHYDROGENASE"/>
    <property type="match status" value="1"/>
</dbReference>
<proteinExistence type="predicted"/>
<feature type="transmembrane region" description="Helical" evidence="1">
    <location>
        <begin position="117"/>
        <end position="138"/>
    </location>
</feature>
<evidence type="ECO:0000256" key="1">
    <source>
        <dbReference type="SAM" id="Phobius"/>
    </source>
</evidence>
<dbReference type="Proteomes" id="UP001222325">
    <property type="component" value="Unassembled WGS sequence"/>
</dbReference>
<dbReference type="Pfam" id="PF06966">
    <property type="entry name" value="DUF1295"/>
    <property type="match status" value="1"/>
</dbReference>
<keyword evidence="1" id="KW-0812">Transmembrane</keyword>
<comment type="caution">
    <text evidence="2">The sequence shown here is derived from an EMBL/GenBank/DDBJ whole genome shotgun (WGS) entry which is preliminary data.</text>
</comment>
<gene>
    <name evidence="2" type="ORF">B0H15DRAFT_1022402</name>
</gene>
<protein>
    <recommendedName>
        <fullName evidence="4">Steroid 5-alpha reductase C-terminal domain-containing protein</fullName>
    </recommendedName>
</protein>
<organism evidence="2 3">
    <name type="scientific">Mycena belliarum</name>
    <dbReference type="NCBI Taxonomy" id="1033014"/>
    <lineage>
        <taxon>Eukaryota</taxon>
        <taxon>Fungi</taxon>
        <taxon>Dikarya</taxon>
        <taxon>Basidiomycota</taxon>
        <taxon>Agaricomycotina</taxon>
        <taxon>Agaricomycetes</taxon>
        <taxon>Agaricomycetidae</taxon>
        <taxon>Agaricales</taxon>
        <taxon>Marasmiineae</taxon>
        <taxon>Mycenaceae</taxon>
        <taxon>Mycena</taxon>
    </lineage>
</organism>
<name>A0AAD6U7U6_9AGAR</name>
<evidence type="ECO:0008006" key="4">
    <source>
        <dbReference type="Google" id="ProtNLM"/>
    </source>
</evidence>
<dbReference type="PANTHER" id="PTHR32251:SF17">
    <property type="entry name" value="STEROID 5-ALPHA REDUCTASE C-TERMINAL DOMAIN-CONTAINING PROTEIN"/>
    <property type="match status" value="1"/>
</dbReference>
<dbReference type="PROSITE" id="PS50244">
    <property type="entry name" value="S5A_REDUCTASE"/>
    <property type="match status" value="1"/>
</dbReference>
<keyword evidence="1" id="KW-1133">Transmembrane helix</keyword>
<dbReference type="Gene3D" id="1.20.120.1630">
    <property type="match status" value="1"/>
</dbReference>